<sequence>MDRLILMRHGKAEPHAASGGDFERALAPRGHNDAALMGKILAKAGLSPDLALVSSARRTRETWEAAVPAFAGARSQVRRDLYHAEAQDVLAAIREEAPDGGTVMVVGHNPGLHELALRLAMGGPADPAMLAKLRGKFPTATVAAFAIDPDGAPTLSHLFYASENGGHGGE</sequence>
<dbReference type="PANTHER" id="PTHR47623">
    <property type="entry name" value="OS09G0287300 PROTEIN"/>
    <property type="match status" value="1"/>
</dbReference>
<dbReference type="SUPFAM" id="SSF53254">
    <property type="entry name" value="Phosphoglycerate mutase-like"/>
    <property type="match status" value="1"/>
</dbReference>
<dbReference type="HOGENOM" id="CLU_084603_2_3_5"/>
<dbReference type="AlphaFoldDB" id="B0T5G5"/>
<dbReference type="CDD" id="cd07067">
    <property type="entry name" value="HP_PGM_like"/>
    <property type="match status" value="1"/>
</dbReference>
<dbReference type="OrthoDB" id="9810154at2"/>
<dbReference type="SMART" id="SM00855">
    <property type="entry name" value="PGAM"/>
    <property type="match status" value="1"/>
</dbReference>
<dbReference type="STRING" id="366602.Caul_0386"/>
<dbReference type="eggNOG" id="COG2062">
    <property type="taxonomic scope" value="Bacteria"/>
</dbReference>
<accession>B0T5G5</accession>
<name>B0T5G5_CAUSK</name>
<reference evidence="1" key="1">
    <citation type="submission" date="2008-01" db="EMBL/GenBank/DDBJ databases">
        <title>Complete sequence of chromosome of Caulobacter sp. K31.</title>
        <authorList>
            <consortium name="US DOE Joint Genome Institute"/>
            <person name="Copeland A."/>
            <person name="Lucas S."/>
            <person name="Lapidus A."/>
            <person name="Barry K."/>
            <person name="Glavina del Rio T."/>
            <person name="Dalin E."/>
            <person name="Tice H."/>
            <person name="Pitluck S."/>
            <person name="Bruce D."/>
            <person name="Goodwin L."/>
            <person name="Thompson L.S."/>
            <person name="Brettin T."/>
            <person name="Detter J.C."/>
            <person name="Han C."/>
            <person name="Schmutz J."/>
            <person name="Larimer F."/>
            <person name="Land M."/>
            <person name="Hauser L."/>
            <person name="Kyrpides N."/>
            <person name="Kim E."/>
            <person name="Stephens C."/>
            <person name="Richardson P."/>
        </authorList>
    </citation>
    <scope>NUCLEOTIDE SEQUENCE [LARGE SCALE GENOMIC DNA]</scope>
    <source>
        <strain evidence="1">K31</strain>
    </source>
</reference>
<dbReference type="EMBL" id="CP000927">
    <property type="protein sequence ID" value="ABZ69523.1"/>
    <property type="molecule type" value="Genomic_DNA"/>
</dbReference>
<dbReference type="Pfam" id="PF00300">
    <property type="entry name" value="His_Phos_1"/>
    <property type="match status" value="1"/>
</dbReference>
<dbReference type="InterPro" id="IPR029033">
    <property type="entry name" value="His_PPase_superfam"/>
</dbReference>
<dbReference type="InterPro" id="IPR013078">
    <property type="entry name" value="His_Pase_superF_clade-1"/>
</dbReference>
<evidence type="ECO:0000313" key="1">
    <source>
        <dbReference type="EMBL" id="ABZ69523.1"/>
    </source>
</evidence>
<protein>
    <submittedName>
        <fullName evidence="1">Putative phosphohistidine phosphatase, SixA</fullName>
    </submittedName>
</protein>
<dbReference type="KEGG" id="cak:Caul_0386"/>
<gene>
    <name evidence="1" type="ordered locus">Caul_0386</name>
</gene>
<proteinExistence type="predicted"/>
<organism evidence="1">
    <name type="scientific">Caulobacter sp. (strain K31)</name>
    <dbReference type="NCBI Taxonomy" id="366602"/>
    <lineage>
        <taxon>Bacteria</taxon>
        <taxon>Pseudomonadati</taxon>
        <taxon>Pseudomonadota</taxon>
        <taxon>Alphaproteobacteria</taxon>
        <taxon>Caulobacterales</taxon>
        <taxon>Caulobacteraceae</taxon>
        <taxon>Caulobacter</taxon>
    </lineage>
</organism>
<dbReference type="PANTHER" id="PTHR47623:SF1">
    <property type="entry name" value="OS09G0287300 PROTEIN"/>
    <property type="match status" value="1"/>
</dbReference>
<dbReference type="Gene3D" id="3.40.50.1240">
    <property type="entry name" value="Phosphoglycerate mutase-like"/>
    <property type="match status" value="1"/>
</dbReference>